<dbReference type="eggNOG" id="ENOG5032VW1">
    <property type="taxonomic scope" value="Bacteria"/>
</dbReference>
<accession>Q0AHW5</accession>
<dbReference type="STRING" id="335283.Neut_0800"/>
<dbReference type="Proteomes" id="UP000001966">
    <property type="component" value="Chromosome"/>
</dbReference>
<reference evidence="2 3" key="1">
    <citation type="journal article" date="2007" name="Environ. Microbiol.">
        <title>Whole-genome analysis of the ammonia-oxidizing bacterium, Nitrosomonas eutropha C91: implications for niche adaptation.</title>
        <authorList>
            <person name="Stein L.Y."/>
            <person name="Arp D.J."/>
            <person name="Berube P.M."/>
            <person name="Chain P.S."/>
            <person name="Hauser L."/>
            <person name="Jetten M.S."/>
            <person name="Klotz M.G."/>
            <person name="Larimer F.W."/>
            <person name="Norton J.M."/>
            <person name="Op den Camp H.J.M."/>
            <person name="Shin M."/>
            <person name="Wei X."/>
        </authorList>
    </citation>
    <scope>NUCLEOTIDE SEQUENCE [LARGE SCALE GENOMIC DNA]</scope>
    <source>
        <strain evidence="3">DSM 101675 / C91 / Nm57</strain>
    </source>
</reference>
<keyword evidence="1" id="KW-0472">Membrane</keyword>
<proteinExistence type="predicted"/>
<protein>
    <submittedName>
        <fullName evidence="2">Uncharacterized protein</fullName>
    </submittedName>
</protein>
<feature type="transmembrane region" description="Helical" evidence="1">
    <location>
        <begin position="237"/>
        <end position="259"/>
    </location>
</feature>
<evidence type="ECO:0000256" key="1">
    <source>
        <dbReference type="SAM" id="Phobius"/>
    </source>
</evidence>
<dbReference type="RefSeq" id="WP_011633892.1">
    <property type="nucleotide sequence ID" value="NC_008344.1"/>
</dbReference>
<keyword evidence="1" id="KW-1133">Transmembrane helix</keyword>
<evidence type="ECO:0000313" key="3">
    <source>
        <dbReference type="Proteomes" id="UP000001966"/>
    </source>
</evidence>
<dbReference type="AlphaFoldDB" id="Q0AHW5"/>
<sequence precursor="true">METTPMMISLMALLAVFFLPLFPFSMVFNTVLRAVRLVWLRAALLLIWPQIGVWLISGASMHLSQAWTSAVLAWATGTSLFYAWRMLSTRDLDIWIGFYASSAWALAWIGVIGGAGAIELSAVMACLSVTVLALALVSHCLCNRWGDVYVGLRPGLARAMPRLGAATTLSVLAALGAPVFPVFFAMIYLLSLSNAATVVSVLIVWLLWSWAGAQIWQGFLFGVPHAEYVFKSAVHDIPVFWTVLAALLAVAVIVAASLWSMTWLMH</sequence>
<feature type="transmembrane region" description="Helical" evidence="1">
    <location>
        <begin position="66"/>
        <end position="84"/>
    </location>
</feature>
<feature type="transmembrane region" description="Helical" evidence="1">
    <location>
        <begin position="96"/>
        <end position="116"/>
    </location>
</feature>
<keyword evidence="1" id="KW-0812">Transmembrane</keyword>
<dbReference type="EMBL" id="CP000450">
    <property type="protein sequence ID" value="ABI59067.1"/>
    <property type="molecule type" value="Genomic_DNA"/>
</dbReference>
<dbReference type="HOGENOM" id="CLU_1093891_0_0_4"/>
<evidence type="ECO:0000313" key="2">
    <source>
        <dbReference type="EMBL" id="ABI59067.1"/>
    </source>
</evidence>
<name>Q0AHW5_NITEC</name>
<gene>
    <name evidence="2" type="ordered locus">Neut_0800</name>
</gene>
<feature type="transmembrane region" description="Helical" evidence="1">
    <location>
        <begin position="6"/>
        <end position="26"/>
    </location>
</feature>
<feature type="transmembrane region" description="Helical" evidence="1">
    <location>
        <begin position="122"/>
        <end position="142"/>
    </location>
</feature>
<feature type="transmembrane region" description="Helical" evidence="1">
    <location>
        <begin position="163"/>
        <end position="189"/>
    </location>
</feature>
<feature type="transmembrane region" description="Helical" evidence="1">
    <location>
        <begin position="195"/>
        <end position="216"/>
    </location>
</feature>
<feature type="transmembrane region" description="Helical" evidence="1">
    <location>
        <begin position="38"/>
        <end position="60"/>
    </location>
</feature>
<dbReference type="KEGG" id="net:Neut_0800"/>
<organism evidence="2 3">
    <name type="scientific">Nitrosomonas eutropha (strain DSM 101675 / C91 / Nm57)</name>
    <dbReference type="NCBI Taxonomy" id="335283"/>
    <lineage>
        <taxon>Bacteria</taxon>
        <taxon>Pseudomonadati</taxon>
        <taxon>Pseudomonadota</taxon>
        <taxon>Betaproteobacteria</taxon>
        <taxon>Nitrosomonadales</taxon>
        <taxon>Nitrosomonadaceae</taxon>
        <taxon>Nitrosomonas</taxon>
    </lineage>
</organism>